<dbReference type="GO" id="GO:0031177">
    <property type="term" value="F:phosphopantetheine binding"/>
    <property type="evidence" value="ECO:0007669"/>
    <property type="project" value="TreeGrafter"/>
</dbReference>
<proteinExistence type="inferred from homology"/>
<dbReference type="InterPro" id="IPR023213">
    <property type="entry name" value="CAT-like_dom_sf"/>
</dbReference>
<evidence type="ECO:0000256" key="1">
    <source>
        <dbReference type="ARBA" id="ARBA00022598"/>
    </source>
</evidence>
<dbReference type="PANTHER" id="PTHR45527:SF3">
    <property type="entry name" value="SIDEROPHORE SYNTHETASE (EUROFUNG)"/>
    <property type="match status" value="1"/>
</dbReference>
<protein>
    <recommendedName>
        <fullName evidence="3">Condensation domain-containing protein</fullName>
    </recommendedName>
</protein>
<dbReference type="InterPro" id="IPR001242">
    <property type="entry name" value="Condensation_dom"/>
</dbReference>
<dbReference type="Pfam" id="PF00668">
    <property type="entry name" value="Condensation"/>
    <property type="match status" value="1"/>
</dbReference>
<dbReference type="GO" id="GO:0043041">
    <property type="term" value="P:amino acid activation for nonribosomal peptide biosynthetic process"/>
    <property type="evidence" value="ECO:0007669"/>
    <property type="project" value="TreeGrafter"/>
</dbReference>
<feature type="domain" description="Condensation" evidence="3">
    <location>
        <begin position="71"/>
        <end position="386"/>
    </location>
</feature>
<comment type="caution">
    <text evidence="4">The sequence shown here is derived from an EMBL/GenBank/DDBJ whole genome shotgun (WGS) entry which is preliminary data.</text>
</comment>
<comment type="similarity">
    <text evidence="2">Belongs to the NRP synthetase family.</text>
</comment>
<dbReference type="Proteomes" id="UP000616885">
    <property type="component" value="Unassembled WGS sequence"/>
</dbReference>
<evidence type="ECO:0000256" key="2">
    <source>
        <dbReference type="ARBA" id="ARBA00029454"/>
    </source>
</evidence>
<dbReference type="CDD" id="cd19542">
    <property type="entry name" value="CT_NRPS-like"/>
    <property type="match status" value="1"/>
</dbReference>
<evidence type="ECO:0000313" key="5">
    <source>
        <dbReference type="Proteomes" id="UP000616885"/>
    </source>
</evidence>
<dbReference type="Gene3D" id="3.30.559.30">
    <property type="entry name" value="Nonribosomal peptide synthetase, condensation domain"/>
    <property type="match status" value="1"/>
</dbReference>
<evidence type="ECO:0000313" key="4">
    <source>
        <dbReference type="EMBL" id="KAF9745867.1"/>
    </source>
</evidence>
<organism evidence="4 5">
    <name type="scientific">Bionectria ochroleuca</name>
    <name type="common">Gliocladium roseum</name>
    <dbReference type="NCBI Taxonomy" id="29856"/>
    <lineage>
        <taxon>Eukaryota</taxon>
        <taxon>Fungi</taxon>
        <taxon>Dikarya</taxon>
        <taxon>Ascomycota</taxon>
        <taxon>Pezizomycotina</taxon>
        <taxon>Sordariomycetes</taxon>
        <taxon>Hypocreomycetidae</taxon>
        <taxon>Hypocreales</taxon>
        <taxon>Bionectriaceae</taxon>
        <taxon>Clonostachys</taxon>
    </lineage>
</organism>
<dbReference type="Gene3D" id="3.30.559.10">
    <property type="entry name" value="Chloramphenicol acetyltransferase-like domain"/>
    <property type="match status" value="1"/>
</dbReference>
<dbReference type="GO" id="GO:0016874">
    <property type="term" value="F:ligase activity"/>
    <property type="evidence" value="ECO:0007669"/>
    <property type="project" value="UniProtKB-KW"/>
</dbReference>
<accession>A0A8H7K9S1</accession>
<gene>
    <name evidence="4" type="ORF">IM811_004168</name>
</gene>
<name>A0A8H7K9S1_BIOOC</name>
<dbReference type="GO" id="GO:0005737">
    <property type="term" value="C:cytoplasm"/>
    <property type="evidence" value="ECO:0007669"/>
    <property type="project" value="TreeGrafter"/>
</dbReference>
<dbReference type="GO" id="GO:0044550">
    <property type="term" value="P:secondary metabolite biosynthetic process"/>
    <property type="evidence" value="ECO:0007669"/>
    <property type="project" value="TreeGrafter"/>
</dbReference>
<dbReference type="SUPFAM" id="SSF52777">
    <property type="entry name" value="CoA-dependent acyltransferases"/>
    <property type="match status" value="2"/>
</dbReference>
<dbReference type="EMBL" id="JADCTT010000012">
    <property type="protein sequence ID" value="KAF9745867.1"/>
    <property type="molecule type" value="Genomic_DNA"/>
</dbReference>
<sequence>MQLVNEARRNNLKLSVADIFKAPVLSRMTACLSSTTTEDQTREILLPFSLVSGDIVGKLKSGNAIAESNVEDIIPITSFQEHNLQMSIKTPQSALNYFSLRLGTTVDVSQWTLACYQVLKTHSILRSIFMPLDGAHWQVVLRELEPSVNIVNIQGEASSGIQEFFEEDTRQPLIPGAPFAKFTLFRHVRGYHMMIRLSHAQYDGVSLPLILQTFFDAYEDKPLVPEIPFSLFISHARASRPNALGYWRQLLRGAQASAIRPNLRSAQSTLSALVPVEVECSLATPSLPSGISLASLLSSAWARVLSVILGRKDVVFGQVVSGRNSPLPGLQEVVGPCVNIVPVRVHLDTNNSPHELLTAVQDQSVARGASETVGLDEIIKECTDWEPDTELDSVVEHFGSVNLPKVQTGDEEAQVIYLKHPESATRHLGIFSTVEGDTLTLKITGDSHLLDSDTAHKILLLLQENVLALSR</sequence>
<dbReference type="PANTHER" id="PTHR45527">
    <property type="entry name" value="NONRIBOSOMAL PEPTIDE SYNTHETASE"/>
    <property type="match status" value="1"/>
</dbReference>
<keyword evidence="1" id="KW-0436">Ligase</keyword>
<dbReference type="AlphaFoldDB" id="A0A8H7K9S1"/>
<reference evidence="4" key="1">
    <citation type="submission" date="2020-10" db="EMBL/GenBank/DDBJ databases">
        <title>High-Quality Genome Resource of Clonostachys rosea strain S41 by Oxford Nanopore Long-Read Sequencing.</title>
        <authorList>
            <person name="Wang H."/>
        </authorList>
    </citation>
    <scope>NUCLEOTIDE SEQUENCE</scope>
    <source>
        <strain evidence="4">S41</strain>
    </source>
</reference>
<evidence type="ECO:0000259" key="3">
    <source>
        <dbReference type="Pfam" id="PF00668"/>
    </source>
</evidence>